<dbReference type="HOGENOM" id="CLU_1785325_0_0_11"/>
<evidence type="ECO:0000313" key="2">
    <source>
        <dbReference type="EMBL" id="ABY23480.1"/>
    </source>
</evidence>
<dbReference type="Gene3D" id="1.10.357.10">
    <property type="entry name" value="Tetracycline Repressor, domain 2"/>
    <property type="match status" value="1"/>
</dbReference>
<dbReference type="Proteomes" id="UP000002007">
    <property type="component" value="Chromosome"/>
</dbReference>
<dbReference type="AlphaFoldDB" id="A9WMY3"/>
<dbReference type="KEGG" id="rsa:RSal33209_1744"/>
<evidence type="ECO:0000259" key="1">
    <source>
        <dbReference type="Pfam" id="PF14246"/>
    </source>
</evidence>
<accession>A9WMY3</accession>
<organism evidence="2 3">
    <name type="scientific">Renibacterium salmoninarum (strain ATCC 33209 / DSM 20767 / JCM 11484 / NBRC 15589 / NCIMB 2235)</name>
    <dbReference type="NCBI Taxonomy" id="288705"/>
    <lineage>
        <taxon>Bacteria</taxon>
        <taxon>Bacillati</taxon>
        <taxon>Actinomycetota</taxon>
        <taxon>Actinomycetes</taxon>
        <taxon>Micrococcales</taxon>
        <taxon>Micrococcaceae</taxon>
        <taxon>Renibacterium</taxon>
    </lineage>
</organism>
<name>A9WMY3_RENSM</name>
<reference evidence="3" key="1">
    <citation type="journal article" date="2008" name="J. Bacteriol.">
        <title>Genome sequence of the fish pathogen Renibacterium salmoninarum suggests reductive evolution away from an environmental Arthrobacter ancestor.</title>
        <authorList>
            <person name="Wiens G.D."/>
            <person name="Rockey D.D."/>
            <person name="Wu Z."/>
            <person name="Chang J."/>
            <person name="Levy R."/>
            <person name="Crane S."/>
            <person name="Chen D.S."/>
            <person name="Capri G.R."/>
            <person name="Burnett J.R."/>
            <person name="Sudheesh P.S."/>
            <person name="Schipma M.J."/>
            <person name="Burd H."/>
            <person name="Bhattacharyya A."/>
            <person name="Rhodes L.D."/>
            <person name="Kaul R."/>
            <person name="Strom M.S."/>
        </authorList>
    </citation>
    <scope>NUCLEOTIDE SEQUENCE [LARGE SCALE GENOMIC DNA]</scope>
    <source>
        <strain evidence="3">ATCC 33209 / DSM 20767 / JCM 11484 / NBRC 15589 / NCIMB 2235</strain>
    </source>
</reference>
<feature type="domain" description="Transcriptional regulator TetR C-terminal Proteobacteria type" evidence="1">
    <location>
        <begin position="23"/>
        <end position="139"/>
    </location>
</feature>
<dbReference type="SUPFAM" id="SSF48498">
    <property type="entry name" value="Tetracyclin repressor-like, C-terminal domain"/>
    <property type="match status" value="1"/>
</dbReference>
<gene>
    <name evidence="2" type="ordered locus">RSal33209_1744</name>
</gene>
<dbReference type="EMBL" id="CP000910">
    <property type="protein sequence ID" value="ABY23480.1"/>
    <property type="molecule type" value="Genomic_DNA"/>
</dbReference>
<evidence type="ECO:0000313" key="3">
    <source>
        <dbReference type="Proteomes" id="UP000002007"/>
    </source>
</evidence>
<dbReference type="Pfam" id="PF14246">
    <property type="entry name" value="TetR_C_7"/>
    <property type="match status" value="1"/>
</dbReference>
<dbReference type="InterPro" id="IPR039536">
    <property type="entry name" value="TetR_C_Proteobacteria"/>
</dbReference>
<dbReference type="eggNOG" id="COG1309">
    <property type="taxonomic scope" value="Bacteria"/>
</dbReference>
<dbReference type="InterPro" id="IPR036271">
    <property type="entry name" value="Tet_transcr_reg_TetR-rel_C_sf"/>
</dbReference>
<keyword evidence="3" id="KW-1185">Reference proteome</keyword>
<protein>
    <recommendedName>
        <fullName evidence="1">Transcriptional regulator TetR C-terminal Proteobacteria type domain-containing protein</fullName>
    </recommendedName>
</protein>
<proteinExistence type="predicted"/>
<sequence>MTGSWKVEDDGKLRPPAGDLRSGLTVIGRRCAALLTRPGMAALFRIVIAELSCFSELGEYNFEHGKMYYLDSVRRYLEPKNALGAAKLDDTEAAATHFPAMISNYVFWPRMLLMNWSPFDASMAHAVDDDVLIKEARYCIASSTN</sequence>